<geneLocation type="plasmid" evidence="1 2">
    <name>unnamed1</name>
</geneLocation>
<dbReference type="KEGG" id="pson:JI735_34425"/>
<sequence length="131" mass="15323">MADEFQKTLRDSFQIHKACEKLPIQHIKLAVKPGEKRIPVNKMLRKLSLAGYARIVNILDAPCNEFVNIVDFGPSEYDLLLDLLQRISRDPGLIVHLEVFKVLEEENKSKEERDRRIDMIKHRLRDMGMIE</sequence>
<proteinExistence type="predicted"/>
<dbReference type="Proteomes" id="UP000595841">
    <property type="component" value="Plasmid unnamed1"/>
</dbReference>
<accession>A0A974PJC5</accession>
<keyword evidence="1" id="KW-0614">Plasmid</keyword>
<evidence type="ECO:0000313" key="2">
    <source>
        <dbReference type="Proteomes" id="UP000595841"/>
    </source>
</evidence>
<organism evidence="1 2">
    <name type="scientific">Paenibacillus sonchi</name>
    <dbReference type="NCBI Taxonomy" id="373687"/>
    <lineage>
        <taxon>Bacteria</taxon>
        <taxon>Bacillati</taxon>
        <taxon>Bacillota</taxon>
        <taxon>Bacilli</taxon>
        <taxon>Bacillales</taxon>
        <taxon>Paenibacillaceae</taxon>
        <taxon>Paenibacillus</taxon>
        <taxon>Paenibacillus sonchi group</taxon>
    </lineage>
</organism>
<evidence type="ECO:0000313" key="1">
    <source>
        <dbReference type="EMBL" id="QQZ64533.1"/>
    </source>
</evidence>
<gene>
    <name evidence="1" type="ORF">JI735_34425</name>
</gene>
<protein>
    <submittedName>
        <fullName evidence="1">Uncharacterized protein</fullName>
    </submittedName>
</protein>
<dbReference type="EMBL" id="CP068596">
    <property type="protein sequence ID" value="QQZ64533.1"/>
    <property type="molecule type" value="Genomic_DNA"/>
</dbReference>
<keyword evidence="2" id="KW-1185">Reference proteome</keyword>
<dbReference type="AlphaFoldDB" id="A0A974PJC5"/>
<name>A0A974PJC5_9BACL</name>
<dbReference type="RefSeq" id="WP_039832828.1">
    <property type="nucleotide sequence ID" value="NZ_CP068596.1"/>
</dbReference>
<reference evidence="1 2" key="1">
    <citation type="submission" date="2021-01" db="EMBL/GenBank/DDBJ databases">
        <title>Whole genome sequence of Paenibacillus sonchi LMG 24727 for comparative genomics.</title>
        <authorList>
            <person name="Lee G."/>
            <person name="Kim M.-J."/>
            <person name="Lim K."/>
            <person name="Shin J.-H."/>
        </authorList>
    </citation>
    <scope>NUCLEOTIDE SEQUENCE [LARGE SCALE GENOMIC DNA]</scope>
    <source>
        <strain evidence="1 2">LMG 24727</strain>
        <plasmid evidence="1 2">unnamed1</plasmid>
    </source>
</reference>